<dbReference type="Gene3D" id="2.102.10.10">
    <property type="entry name" value="Rieske [2Fe-2S] iron-sulphur domain"/>
    <property type="match status" value="1"/>
</dbReference>
<evidence type="ECO:0000256" key="4">
    <source>
        <dbReference type="ARBA" id="ARBA00023014"/>
    </source>
</evidence>
<evidence type="ECO:0000313" key="6">
    <source>
        <dbReference type="EMBL" id="MZQ85270.1"/>
    </source>
</evidence>
<keyword evidence="2" id="KW-0479">Metal-binding</keyword>
<evidence type="ECO:0000256" key="3">
    <source>
        <dbReference type="ARBA" id="ARBA00023004"/>
    </source>
</evidence>
<keyword evidence="7" id="KW-1185">Reference proteome</keyword>
<dbReference type="PROSITE" id="PS51296">
    <property type="entry name" value="RIESKE"/>
    <property type="match status" value="1"/>
</dbReference>
<keyword evidence="4" id="KW-0411">Iron-sulfur</keyword>
<dbReference type="Proteomes" id="UP000481087">
    <property type="component" value="Unassembled WGS sequence"/>
</dbReference>
<evidence type="ECO:0000256" key="1">
    <source>
        <dbReference type="ARBA" id="ARBA00022714"/>
    </source>
</evidence>
<dbReference type="RefSeq" id="WP_161409395.1">
    <property type="nucleotide sequence ID" value="NZ_WTUZ01000022.1"/>
</dbReference>
<dbReference type="InterPro" id="IPR017941">
    <property type="entry name" value="Rieske_2Fe-2S"/>
</dbReference>
<sequence>MKEILIGSIDQFTTFPVEVQLDRDLYFLMQVDDDQYNLYSSVCPHGGYTVDLIDGELECPLHGWTFEVHTGRCHNVPSARLASYNVILRDNQLFAQMA</sequence>
<evidence type="ECO:0000256" key="2">
    <source>
        <dbReference type="ARBA" id="ARBA00022723"/>
    </source>
</evidence>
<proteinExistence type="predicted"/>
<keyword evidence="3" id="KW-0408">Iron</keyword>
<gene>
    <name evidence="6" type="ORF">GQF01_24440</name>
</gene>
<protein>
    <submittedName>
        <fullName evidence="6">Rieske 2Fe-2S domain-containing protein</fullName>
    </submittedName>
</protein>
<dbReference type="GO" id="GO:0051537">
    <property type="term" value="F:2 iron, 2 sulfur cluster binding"/>
    <property type="evidence" value="ECO:0007669"/>
    <property type="project" value="UniProtKB-KW"/>
</dbReference>
<evidence type="ECO:0000259" key="5">
    <source>
        <dbReference type="PROSITE" id="PS51296"/>
    </source>
</evidence>
<dbReference type="Pfam" id="PF00355">
    <property type="entry name" value="Rieske"/>
    <property type="match status" value="1"/>
</dbReference>
<dbReference type="GO" id="GO:0016705">
    <property type="term" value="F:oxidoreductase activity, acting on paired donors, with incorporation or reduction of molecular oxygen"/>
    <property type="evidence" value="ECO:0007669"/>
    <property type="project" value="UniProtKB-ARBA"/>
</dbReference>
<dbReference type="EMBL" id="WTUZ01000022">
    <property type="protein sequence ID" value="MZQ85270.1"/>
    <property type="molecule type" value="Genomic_DNA"/>
</dbReference>
<name>A0A6L8V7L1_9BACL</name>
<dbReference type="SUPFAM" id="SSF50022">
    <property type="entry name" value="ISP domain"/>
    <property type="match status" value="1"/>
</dbReference>
<dbReference type="GO" id="GO:0004497">
    <property type="term" value="F:monooxygenase activity"/>
    <property type="evidence" value="ECO:0007669"/>
    <property type="project" value="UniProtKB-ARBA"/>
</dbReference>
<accession>A0A6L8V7L1</accession>
<dbReference type="InterPro" id="IPR036922">
    <property type="entry name" value="Rieske_2Fe-2S_sf"/>
</dbReference>
<dbReference type="GO" id="GO:0046872">
    <property type="term" value="F:metal ion binding"/>
    <property type="evidence" value="ECO:0007669"/>
    <property type="project" value="UniProtKB-KW"/>
</dbReference>
<organism evidence="6 7">
    <name type="scientific">Paenibacillus silvestris</name>
    <dbReference type="NCBI Taxonomy" id="2606219"/>
    <lineage>
        <taxon>Bacteria</taxon>
        <taxon>Bacillati</taxon>
        <taxon>Bacillota</taxon>
        <taxon>Bacilli</taxon>
        <taxon>Bacillales</taxon>
        <taxon>Paenibacillaceae</taxon>
        <taxon>Paenibacillus</taxon>
    </lineage>
</organism>
<comment type="caution">
    <text evidence="6">The sequence shown here is derived from an EMBL/GenBank/DDBJ whole genome shotgun (WGS) entry which is preliminary data.</text>
</comment>
<reference evidence="6 7" key="1">
    <citation type="submission" date="2019-12" db="EMBL/GenBank/DDBJ databases">
        <title>Paenibacillus sp. nov. sp. isolated from soil.</title>
        <authorList>
            <person name="Kim J."/>
            <person name="Jeong S.E."/>
            <person name="Jung H.S."/>
            <person name="Jeon C.O."/>
        </authorList>
    </citation>
    <scope>NUCLEOTIDE SEQUENCE [LARGE SCALE GENOMIC DNA]</scope>
    <source>
        <strain evidence="6 7">5J-6</strain>
    </source>
</reference>
<dbReference type="CDD" id="cd03467">
    <property type="entry name" value="Rieske"/>
    <property type="match status" value="1"/>
</dbReference>
<keyword evidence="1" id="KW-0001">2Fe-2S</keyword>
<feature type="domain" description="Rieske" evidence="5">
    <location>
        <begin position="3"/>
        <end position="95"/>
    </location>
</feature>
<evidence type="ECO:0000313" key="7">
    <source>
        <dbReference type="Proteomes" id="UP000481087"/>
    </source>
</evidence>
<dbReference type="AlphaFoldDB" id="A0A6L8V7L1"/>